<dbReference type="AlphaFoldDB" id="A0AAP0EAT6"/>
<dbReference type="Pfam" id="PF16845">
    <property type="entry name" value="SQAPI"/>
    <property type="match status" value="1"/>
</dbReference>
<accession>A0AAP0EAT6</accession>
<organism evidence="9 10">
    <name type="scientific">Stephania cephalantha</name>
    <dbReference type="NCBI Taxonomy" id="152367"/>
    <lineage>
        <taxon>Eukaryota</taxon>
        <taxon>Viridiplantae</taxon>
        <taxon>Streptophyta</taxon>
        <taxon>Embryophyta</taxon>
        <taxon>Tracheophyta</taxon>
        <taxon>Spermatophyta</taxon>
        <taxon>Magnoliopsida</taxon>
        <taxon>Ranunculales</taxon>
        <taxon>Menispermaceae</taxon>
        <taxon>Menispermoideae</taxon>
        <taxon>Cissampelideae</taxon>
        <taxon>Stephania</taxon>
    </lineage>
</organism>
<dbReference type="InterPro" id="IPR000010">
    <property type="entry name" value="Cystatin_dom"/>
</dbReference>
<reference evidence="9 10" key="1">
    <citation type="submission" date="2024-01" db="EMBL/GenBank/DDBJ databases">
        <title>Genome assemblies of Stephania.</title>
        <authorList>
            <person name="Yang L."/>
        </authorList>
    </citation>
    <scope>NUCLEOTIDE SEQUENCE [LARGE SCALE GENOMIC DNA]</scope>
    <source>
        <strain evidence="9">JXDWG</strain>
        <tissue evidence="9">Leaf</tissue>
    </source>
</reference>
<keyword evidence="6 7" id="KW-0694">RNA-binding</keyword>
<evidence type="ECO:0000256" key="3">
    <source>
        <dbReference type="ARBA" id="ARBA00022690"/>
    </source>
</evidence>
<dbReference type="EMBL" id="JBBNAG010000012">
    <property type="protein sequence ID" value="KAK9089826.1"/>
    <property type="molecule type" value="Genomic_DNA"/>
</dbReference>
<dbReference type="Gene3D" id="3.10.450.10">
    <property type="match status" value="1"/>
</dbReference>
<keyword evidence="2 7" id="KW-0808">Transferase</keyword>
<dbReference type="Proteomes" id="UP001419268">
    <property type="component" value="Unassembled WGS sequence"/>
</dbReference>
<evidence type="ECO:0000256" key="5">
    <source>
        <dbReference type="ARBA" id="ARBA00022704"/>
    </source>
</evidence>
<dbReference type="PANTHER" id="PTHR47364">
    <property type="entry name" value="CYSTEINE PROTEINASE INHIBITOR 5"/>
    <property type="match status" value="1"/>
</dbReference>
<evidence type="ECO:0000256" key="7">
    <source>
        <dbReference type="PROSITE-ProRule" id="PRU01026"/>
    </source>
</evidence>
<dbReference type="CDD" id="cd02440">
    <property type="entry name" value="AdoMet_MTases"/>
    <property type="match status" value="1"/>
</dbReference>
<comment type="caution">
    <text evidence="7">Lacks conserved residue(s) required for the propagation of feature annotation.</text>
</comment>
<keyword evidence="5" id="KW-0789">Thiol protease inhibitor</keyword>
<evidence type="ECO:0000259" key="8">
    <source>
        <dbReference type="SMART" id="SM00043"/>
    </source>
</evidence>
<dbReference type="GO" id="GO:0003723">
    <property type="term" value="F:RNA binding"/>
    <property type="evidence" value="ECO:0007669"/>
    <property type="project" value="UniProtKB-UniRule"/>
</dbReference>
<dbReference type="GO" id="GO:0004869">
    <property type="term" value="F:cysteine-type endopeptidase inhibitor activity"/>
    <property type="evidence" value="ECO:0007669"/>
    <property type="project" value="UniProtKB-KW"/>
</dbReference>
<dbReference type="SUPFAM" id="SSF53335">
    <property type="entry name" value="S-adenosyl-L-methionine-dependent methyltransferases"/>
    <property type="match status" value="1"/>
</dbReference>
<dbReference type="Gene3D" id="3.40.50.150">
    <property type="entry name" value="Vaccinia Virus protein VP39"/>
    <property type="match status" value="1"/>
</dbReference>
<dbReference type="SUPFAM" id="SSF54403">
    <property type="entry name" value="Cystatin/monellin"/>
    <property type="match status" value="1"/>
</dbReference>
<evidence type="ECO:0000313" key="9">
    <source>
        <dbReference type="EMBL" id="KAK9089826.1"/>
    </source>
</evidence>
<keyword evidence="4 7" id="KW-0949">S-adenosyl-L-methionine</keyword>
<feature type="binding site" evidence="7">
    <location>
        <position position="244"/>
    </location>
    <ligand>
        <name>S-adenosyl-L-methionine</name>
        <dbReference type="ChEBI" id="CHEBI:59789"/>
    </ligand>
</feature>
<keyword evidence="10" id="KW-1185">Reference proteome</keyword>
<gene>
    <name evidence="9" type="ORF">Scep_028908</name>
</gene>
<comment type="similarity">
    <text evidence="7">Belongs to the class I-like SAM-binding methyltransferase superfamily. rRNA adenine N(6)-methyltransferase family.</text>
</comment>
<dbReference type="Pfam" id="PF00398">
    <property type="entry name" value="RrnaAD"/>
    <property type="match status" value="1"/>
</dbReference>
<sequence length="305" mass="34514">MNSFTDLMFDMKLLHGSVLESKLLHKGMRNPQEIEEIFTDPAAVSVSDLASFGFVLLTRRKSSRCRTNYNLTIRVYNGGLTQTYVVFVYEPLRGQKELKSFKIINGVGNKLGGFKLVDPRDPHIVEIGRYAVDEYNKQAHKSLVFKSVIQAQVQIVNGRNYKVTIRVADGGTYEALVYKALNGQKTLNGPLKVKQKRAEKDKMLWRIYSFSFDIARFVIRGQPLRLLVTKSTDVRSTDTILEIGPGTGNLTLKLLQVAQKVVAIEIEKRMVEILINRASNRGLENRLSVFCKDALKTELPQFDAL</sequence>
<feature type="binding site" evidence="7">
    <location>
        <position position="265"/>
    </location>
    <ligand>
        <name>S-adenosyl-L-methionine</name>
        <dbReference type="ChEBI" id="CHEBI:59789"/>
    </ligand>
</feature>
<protein>
    <recommendedName>
        <fullName evidence="8">Cystatin domain-containing protein</fullName>
    </recommendedName>
</protein>
<proteinExistence type="inferred from homology"/>
<name>A0AAP0EAT6_9MAGN</name>
<dbReference type="InterPro" id="IPR029063">
    <property type="entry name" value="SAM-dependent_MTases_sf"/>
</dbReference>
<dbReference type="InterPro" id="IPR001737">
    <property type="entry name" value="KsgA/Erm"/>
</dbReference>
<feature type="binding site" evidence="7">
    <location>
        <position position="293"/>
    </location>
    <ligand>
        <name>S-adenosyl-L-methionine</name>
        <dbReference type="ChEBI" id="CHEBI:59789"/>
    </ligand>
</feature>
<comment type="caution">
    <text evidence="9">The sequence shown here is derived from an EMBL/GenBank/DDBJ whole genome shotgun (WGS) entry which is preliminary data.</text>
</comment>
<feature type="binding site" evidence="7">
    <location>
        <position position="218"/>
    </location>
    <ligand>
        <name>S-adenosyl-L-methionine</name>
        <dbReference type="ChEBI" id="CHEBI:59789"/>
    </ligand>
</feature>
<keyword evidence="1 7" id="KW-0489">Methyltransferase</keyword>
<evidence type="ECO:0000256" key="4">
    <source>
        <dbReference type="ARBA" id="ARBA00022691"/>
    </source>
</evidence>
<dbReference type="GO" id="GO:0000179">
    <property type="term" value="F:rRNA (adenine-N6,N6-)-dimethyltransferase activity"/>
    <property type="evidence" value="ECO:0007669"/>
    <property type="project" value="UniProtKB-UniRule"/>
</dbReference>
<dbReference type="CDD" id="cd00042">
    <property type="entry name" value="CY"/>
    <property type="match status" value="1"/>
</dbReference>
<evidence type="ECO:0000313" key="10">
    <source>
        <dbReference type="Proteomes" id="UP001419268"/>
    </source>
</evidence>
<evidence type="ECO:0000256" key="1">
    <source>
        <dbReference type="ARBA" id="ARBA00022603"/>
    </source>
</evidence>
<feature type="domain" description="Cystatin" evidence="8">
    <location>
        <begin position="109"/>
        <end position="210"/>
    </location>
</feature>
<dbReference type="SMART" id="SM00043">
    <property type="entry name" value="CY"/>
    <property type="match status" value="1"/>
</dbReference>
<evidence type="ECO:0000256" key="2">
    <source>
        <dbReference type="ARBA" id="ARBA00022679"/>
    </source>
</evidence>
<dbReference type="PANTHER" id="PTHR47364:SF2">
    <property type="entry name" value="CYSTEINE PROTEINASE INHIBITOR 5"/>
    <property type="match status" value="1"/>
</dbReference>
<dbReference type="InterPro" id="IPR046350">
    <property type="entry name" value="Cystatin_sf"/>
</dbReference>
<dbReference type="PROSITE" id="PS51689">
    <property type="entry name" value="SAM_RNA_A_N6_MT"/>
    <property type="match status" value="1"/>
</dbReference>
<evidence type="ECO:0000256" key="6">
    <source>
        <dbReference type="ARBA" id="ARBA00022884"/>
    </source>
</evidence>
<keyword evidence="3" id="KW-0646">Protease inhibitor</keyword>